<evidence type="ECO:0008006" key="5">
    <source>
        <dbReference type="Google" id="ProtNLM"/>
    </source>
</evidence>
<feature type="transmembrane region" description="Helical" evidence="2">
    <location>
        <begin position="357"/>
        <end position="379"/>
    </location>
</feature>
<dbReference type="Proteomes" id="UP000091857">
    <property type="component" value="Chromosome 8"/>
</dbReference>
<feature type="transmembrane region" description="Helical" evidence="2">
    <location>
        <begin position="176"/>
        <end position="199"/>
    </location>
</feature>
<feature type="transmembrane region" description="Helical" evidence="2">
    <location>
        <begin position="1041"/>
        <end position="1061"/>
    </location>
</feature>
<reference evidence="4" key="1">
    <citation type="journal article" date="2016" name="Nat. Biotechnol.">
        <title>Sequencing wild and cultivated cassava and related species reveals extensive interspecific hybridization and genetic diversity.</title>
        <authorList>
            <person name="Bredeson J.V."/>
            <person name="Lyons J.B."/>
            <person name="Prochnik S.E."/>
            <person name="Wu G.A."/>
            <person name="Ha C.M."/>
            <person name="Edsinger-Gonzales E."/>
            <person name="Grimwood J."/>
            <person name="Schmutz J."/>
            <person name="Rabbi I.Y."/>
            <person name="Egesi C."/>
            <person name="Nauluvula P."/>
            <person name="Lebot V."/>
            <person name="Ndunguru J."/>
            <person name="Mkamilo G."/>
            <person name="Bart R.S."/>
            <person name="Setter T.L."/>
            <person name="Gleadow R.M."/>
            <person name="Kulakow P."/>
            <person name="Ferguson M.E."/>
            <person name="Rounsley S."/>
            <person name="Rokhsar D.S."/>
        </authorList>
    </citation>
    <scope>NUCLEOTIDE SEQUENCE [LARGE SCALE GENOMIC DNA]</scope>
    <source>
        <strain evidence="4">cv. AM560-2</strain>
    </source>
</reference>
<name>A0A2C9VF02_MANES</name>
<sequence length="1124" mass="123889">MIPPELQARPFRPYIASSASAPAFSSLNNGRAYSPDSNPSPNSHFRSPSSSSSAPSRSRFLPSSFAHNTRIAIALVPCAAFLLDLGGAPVVATLTLGLMVAYILDSLNLKSGAFFGVWFSLIAAQIAFFFSSSLITTFYSVPLGFLAALLCAFANFLIGVWASLQFKWIQLENPTIVLALERLLFACVPFIASAMFTWATISAVGMNNASYYLMAFNCIFYWLFAIPRVSSFKSKQEAKYHGGEVPDDNFILSPLESCFHTLNLLFFPLMFHIASHYSVIFSSAASVCDLFLLFFIPFLFQLYASTRGALWWVTKHAHQMHSIRVVNGAIALVVVVLCLEVRVVFHSFGRYIQVPPPLNYVLVTLTMLGGAAGAGAYALGMISDAFSSVAFTALTVMVSAAGAIVVGFPMLFLPLPSVAGFYLARFFTKKSLASYFAFVALGSLMVIWFVLHNFWDLNIWLAGMSLKSFCKLIVASVILAMAIPGLAVLPSKLHFLVEVGLVSHALLLCHIENRFFNYSGIYFYGLEDDVMYPSYMVIMTTFVGLALARRLSVDHRIGPKAVWILTCLYSSKLAMLFISSKSVVWVSAVLLLAVTPPLLLYKDKSRTVSRMKPWQGCVHAGVVAVSVWFCRETIFEALQWWNGRPPSDGLLLGFCIVLTGLACVPIVVLHFSHVLSAKRCLVLVVATGALFILMQPPIPLAWTYHSDIIKAARQSSDDISIYGFMASKPTWPSWLLITAILLTLAALTSIIPIKYVVELRAFYSIAVGIALGIYISAEYFLQAAVLHALIVVTMVCTCVFVVFTHFPSASSTKLLPWVFALLVALFPVTYLLEGQVRIKSILEDGRVADMVEEDRKLTTLLAVEGARTSLLGLYAAIFMLIALEIKFELASLMREKSLERGGIRHSQSSQSSSASFAPRMRFMQQRRASTVPTFTIKRMAAEGAWMPAVGNVATIMCFAICLILNVNLTGGSNQAIFFLAPILLLLNQDSDFVAGFGDKQRYFPVAVAISAYLVLTALYSIWEDVWHGNTGWGLEIGGPDWFFAVKNLALLILTFPSHILFNRFVWSYTKQTDWTPLITVPLNLPSIIISDVIKIKILGILGIIYTVAQTIISRQQYISGMKYI</sequence>
<dbReference type="OMA" id="SWTYRSD"/>
<feature type="transmembrane region" description="Helical" evidence="2">
    <location>
        <begin position="530"/>
        <end position="548"/>
    </location>
</feature>
<feature type="transmembrane region" description="Helical" evidence="2">
    <location>
        <begin position="145"/>
        <end position="164"/>
    </location>
</feature>
<feature type="transmembrane region" description="Helical" evidence="2">
    <location>
        <begin position="613"/>
        <end position="629"/>
    </location>
</feature>
<dbReference type="AlphaFoldDB" id="A0A2C9VF02"/>
<keyword evidence="2" id="KW-1133">Transmembrane helix</keyword>
<feature type="transmembrane region" description="Helical" evidence="2">
    <location>
        <begin position="680"/>
        <end position="698"/>
    </location>
</feature>
<feature type="transmembrane region" description="Helical" evidence="2">
    <location>
        <begin position="814"/>
        <end position="832"/>
    </location>
</feature>
<feature type="transmembrane region" description="Helical" evidence="2">
    <location>
        <begin position="944"/>
        <end position="966"/>
    </location>
</feature>
<keyword evidence="2" id="KW-0812">Transmembrane</keyword>
<feature type="region of interest" description="Disordered" evidence="1">
    <location>
        <begin position="27"/>
        <end position="56"/>
    </location>
</feature>
<evidence type="ECO:0000313" key="4">
    <source>
        <dbReference type="Proteomes" id="UP000091857"/>
    </source>
</evidence>
<feature type="transmembrane region" description="Helical" evidence="2">
    <location>
        <begin position="760"/>
        <end position="777"/>
    </location>
</feature>
<feature type="transmembrane region" description="Helical" evidence="2">
    <location>
        <begin position="116"/>
        <end position="139"/>
    </location>
</feature>
<evidence type="ECO:0000256" key="2">
    <source>
        <dbReference type="SAM" id="Phobius"/>
    </source>
</evidence>
<feature type="transmembrane region" description="Helical" evidence="2">
    <location>
        <begin position="1002"/>
        <end position="1021"/>
    </location>
</feature>
<evidence type="ECO:0000256" key="1">
    <source>
        <dbReference type="SAM" id="MobiDB-lite"/>
    </source>
</evidence>
<feature type="transmembrane region" description="Helical" evidence="2">
    <location>
        <begin position="560"/>
        <end position="578"/>
    </location>
</feature>
<keyword evidence="4" id="KW-1185">Reference proteome</keyword>
<feature type="transmembrane region" description="Helical" evidence="2">
    <location>
        <begin position="211"/>
        <end position="229"/>
    </location>
</feature>
<dbReference type="PANTHER" id="PTHR35313:SF1">
    <property type="entry name" value="NO EXINE FORMATION 1"/>
    <property type="match status" value="1"/>
</dbReference>
<dbReference type="OrthoDB" id="10046650at2759"/>
<feature type="transmembrane region" description="Helical" evidence="2">
    <location>
        <begin position="71"/>
        <end position="104"/>
    </location>
</feature>
<dbReference type="Gramene" id="Manes.08G100200.1.v8.1">
    <property type="protein sequence ID" value="Manes.08G100200.1.v8.1.CDS"/>
    <property type="gene ID" value="Manes.08G100200.v8.1"/>
</dbReference>
<dbReference type="EMBL" id="CM004394">
    <property type="protein sequence ID" value="OAY43812.1"/>
    <property type="molecule type" value="Genomic_DNA"/>
</dbReference>
<feature type="transmembrane region" description="Helical" evidence="2">
    <location>
        <begin position="279"/>
        <end position="304"/>
    </location>
</feature>
<dbReference type="PANTHER" id="PTHR35313">
    <property type="entry name" value="NO EXINE FORMATION 1"/>
    <property type="match status" value="1"/>
</dbReference>
<comment type="caution">
    <text evidence="3">The sequence shown here is derived from an EMBL/GenBank/DDBJ whole genome shotgun (WGS) entry which is preliminary data.</text>
</comment>
<feature type="transmembrane region" description="Helical" evidence="2">
    <location>
        <begin position="584"/>
        <end position="601"/>
    </location>
</feature>
<feature type="transmembrane region" description="Helical" evidence="2">
    <location>
        <begin position="972"/>
        <end position="990"/>
    </location>
</feature>
<feature type="transmembrane region" description="Helical" evidence="2">
    <location>
        <begin position="391"/>
        <end position="412"/>
    </location>
</feature>
<dbReference type="STRING" id="3983.A0A2C9VF02"/>
<keyword evidence="2" id="KW-0472">Membrane</keyword>
<feature type="transmembrane region" description="Helical" evidence="2">
    <location>
        <begin position="325"/>
        <end position="345"/>
    </location>
</feature>
<feature type="transmembrane region" description="Helical" evidence="2">
    <location>
        <begin position="869"/>
        <end position="887"/>
    </location>
</feature>
<feature type="transmembrane region" description="Helical" evidence="2">
    <location>
        <begin position="432"/>
        <end position="451"/>
    </location>
</feature>
<protein>
    <recommendedName>
        <fullName evidence="5">No exine formation 1</fullName>
    </recommendedName>
</protein>
<proteinExistence type="predicted"/>
<feature type="transmembrane region" description="Helical" evidence="2">
    <location>
        <begin position="472"/>
        <end position="489"/>
    </location>
</feature>
<gene>
    <name evidence="3" type="ORF">MANES_08G100200v8</name>
</gene>
<feature type="transmembrane region" description="Helical" evidence="2">
    <location>
        <begin position="734"/>
        <end position="753"/>
    </location>
</feature>
<feature type="transmembrane region" description="Helical" evidence="2">
    <location>
        <begin position="783"/>
        <end position="802"/>
    </location>
</feature>
<accession>A0A2C9VF02</accession>
<organism evidence="3 4">
    <name type="scientific">Manihot esculenta</name>
    <name type="common">Cassava</name>
    <name type="synonym">Jatropha manihot</name>
    <dbReference type="NCBI Taxonomy" id="3983"/>
    <lineage>
        <taxon>Eukaryota</taxon>
        <taxon>Viridiplantae</taxon>
        <taxon>Streptophyta</taxon>
        <taxon>Embryophyta</taxon>
        <taxon>Tracheophyta</taxon>
        <taxon>Spermatophyta</taxon>
        <taxon>Magnoliopsida</taxon>
        <taxon>eudicotyledons</taxon>
        <taxon>Gunneridae</taxon>
        <taxon>Pentapetalae</taxon>
        <taxon>rosids</taxon>
        <taxon>fabids</taxon>
        <taxon>Malpighiales</taxon>
        <taxon>Euphorbiaceae</taxon>
        <taxon>Crotonoideae</taxon>
        <taxon>Manihoteae</taxon>
        <taxon>Manihot</taxon>
    </lineage>
</organism>
<evidence type="ECO:0000313" key="3">
    <source>
        <dbReference type="EMBL" id="OAY43812.1"/>
    </source>
</evidence>
<feature type="compositionally biased region" description="Low complexity" evidence="1">
    <location>
        <begin position="37"/>
        <end position="56"/>
    </location>
</feature>
<feature type="transmembrane region" description="Helical" evidence="2">
    <location>
        <begin position="649"/>
        <end position="668"/>
    </location>
</feature>